<gene>
    <name evidence="10 11" type="primary">or91a1</name>
    <name evidence="7" type="synonym">OR131-1</name>
    <name evidence="10" type="synonym">or131-1</name>
    <name evidence="10" type="synonym">or15.24</name>
</gene>
<dbReference type="Proteomes" id="UP000000437">
    <property type="component" value="Chromosome 15"/>
</dbReference>
<dbReference type="GO" id="GO:0004930">
    <property type="term" value="F:G protein-coupled receptor activity"/>
    <property type="evidence" value="ECO:0007669"/>
    <property type="project" value="InterPro"/>
</dbReference>
<protein>
    <submittedName>
        <fullName evidence="7 10">Odorant receptor</fullName>
    </submittedName>
    <submittedName>
        <fullName evidence="8">Odorant receptor, family H, subfamily 131, member 1</fullName>
    </submittedName>
</protein>
<feature type="transmembrane region" description="Helical" evidence="5">
    <location>
        <begin position="259"/>
        <end position="278"/>
    </location>
</feature>
<dbReference type="GeneTree" id="ENSGT00940000163324"/>
<evidence type="ECO:0000313" key="8">
    <source>
        <dbReference type="Ensembl" id="ENSDARP00000122762"/>
    </source>
</evidence>
<dbReference type="InterPro" id="IPR000276">
    <property type="entry name" value="GPCR_Rhodpsn"/>
</dbReference>
<dbReference type="Ensembl" id="ENSDART00000139966.3">
    <property type="protein sequence ID" value="ENSDARP00000122762.1"/>
    <property type="gene ID" value="ENSDARG00000005865.8"/>
</dbReference>
<dbReference type="GO" id="GO:0050911">
    <property type="term" value="P:detection of chemical stimulus involved in sensory perception of smell"/>
    <property type="evidence" value="ECO:0000318"/>
    <property type="project" value="GO_Central"/>
</dbReference>
<feature type="transmembrane region" description="Helical" evidence="5">
    <location>
        <begin position="191"/>
        <end position="209"/>
    </location>
</feature>
<dbReference type="EMBL" id="DQ306115">
    <property type="protein sequence ID" value="ABC43355.1"/>
    <property type="molecule type" value="Genomic_DNA"/>
</dbReference>
<evidence type="ECO:0000313" key="7">
    <source>
        <dbReference type="EMBL" id="ABC43355.1"/>
    </source>
</evidence>
<evidence type="ECO:0000313" key="10">
    <source>
        <dbReference type="RefSeq" id="NP_001122051.1"/>
    </source>
</evidence>
<reference evidence="10" key="9">
    <citation type="submission" date="2025-04" db="UniProtKB">
        <authorList>
            <consortium name="RefSeq"/>
        </authorList>
    </citation>
    <scope>IDENTIFICATION</scope>
</reference>
<evidence type="ECO:0000256" key="4">
    <source>
        <dbReference type="ARBA" id="ARBA00023136"/>
    </source>
</evidence>
<evidence type="ECO:0000313" key="11">
    <source>
        <dbReference type="ZFIN" id="ZDB-GENE-070806-45"/>
    </source>
</evidence>
<dbReference type="Gene3D" id="1.20.1070.10">
    <property type="entry name" value="Rhodopsin 7-helix transmembrane proteins"/>
    <property type="match status" value="1"/>
</dbReference>
<evidence type="ECO:0000256" key="5">
    <source>
        <dbReference type="SAM" id="Phobius"/>
    </source>
</evidence>
<organism evidence="7">
    <name type="scientific">Danio rerio</name>
    <name type="common">Zebrafish</name>
    <name type="synonym">Brachydanio rerio</name>
    <dbReference type="NCBI Taxonomy" id="7955"/>
    <lineage>
        <taxon>Eukaryota</taxon>
        <taxon>Metazoa</taxon>
        <taxon>Chordata</taxon>
        <taxon>Craniata</taxon>
        <taxon>Vertebrata</taxon>
        <taxon>Euteleostomi</taxon>
        <taxon>Actinopterygii</taxon>
        <taxon>Neopterygii</taxon>
        <taxon>Teleostei</taxon>
        <taxon>Ostariophysi</taxon>
        <taxon>Cypriniformes</taxon>
        <taxon>Danionidae</taxon>
        <taxon>Danioninae</taxon>
        <taxon>Danio</taxon>
    </lineage>
</organism>
<dbReference type="EMBL" id="CR388163">
    <property type="status" value="NOT_ANNOTATED_CDS"/>
    <property type="molecule type" value="Genomic_DNA"/>
</dbReference>
<reference evidence="10" key="1">
    <citation type="journal article" date="2005" name="Proc. Natl. Acad. Sci. U.S.A.">
        <title>Evolutionary dynamics of olfactory receptor genes in fishes and tetrapods.</title>
        <authorList>
            <person name="Niimura Y."/>
            <person name="Nei M."/>
        </authorList>
    </citation>
    <scope>NUCLEOTIDE SEQUENCE</scope>
</reference>
<evidence type="ECO:0000313" key="9">
    <source>
        <dbReference type="Proteomes" id="UP000000437"/>
    </source>
</evidence>
<dbReference type="PANTHER" id="PTHR26451">
    <property type="entry name" value="G_PROTEIN_RECEP_F1_2 DOMAIN-CONTAINING PROTEIN"/>
    <property type="match status" value="1"/>
</dbReference>
<dbReference type="GO" id="GO:0004984">
    <property type="term" value="F:olfactory receptor activity"/>
    <property type="evidence" value="ECO:0000318"/>
    <property type="project" value="GO_Central"/>
</dbReference>
<dbReference type="KEGG" id="dre:100150515"/>
<dbReference type="OrthoDB" id="8759131at2759"/>
<dbReference type="SUPFAM" id="SSF81321">
    <property type="entry name" value="Family A G protein-coupled receptor-like"/>
    <property type="match status" value="1"/>
</dbReference>
<dbReference type="Pfam" id="PF00001">
    <property type="entry name" value="7tm_1"/>
    <property type="match status" value="1"/>
</dbReference>
<dbReference type="PANTHER" id="PTHR26451:SF886">
    <property type="entry name" value="GROWTH HORMONE SECRETAGOGUE RECEPTOR TYPE 1-LIKE-RELATED"/>
    <property type="match status" value="1"/>
</dbReference>
<feature type="transmembrane region" description="Helical" evidence="5">
    <location>
        <begin position="229"/>
        <end position="247"/>
    </location>
</feature>
<reference evidence="10" key="7">
    <citation type="journal article" date="2015" name="Sci. Rep.">
        <title>Molecular and neuronal homology between the olfactory systems of zebrafish and mouse.</title>
        <authorList>
            <person name="Saraiva L.R."/>
            <person name="Ahuja G."/>
            <person name="Ivandic I."/>
            <person name="Syed A.S."/>
            <person name="Marioni J.C."/>
            <person name="Korsching S.I."/>
            <person name="Logan D.W."/>
        </authorList>
    </citation>
    <scope>NUCLEOTIDE SEQUENCE</scope>
</reference>
<dbReference type="GO" id="GO:0016020">
    <property type="term" value="C:membrane"/>
    <property type="evidence" value="ECO:0000318"/>
    <property type="project" value="GO_Central"/>
</dbReference>
<dbReference type="PROSITE" id="PS50262">
    <property type="entry name" value="G_PROTEIN_RECEP_F1_2"/>
    <property type="match status" value="1"/>
</dbReference>
<feature type="transmembrane region" description="Helical" evidence="5">
    <location>
        <begin position="133"/>
        <end position="158"/>
    </location>
</feature>
<dbReference type="OMA" id="IMCTIAT"/>
<feature type="transmembrane region" description="Helical" evidence="5">
    <location>
        <begin position="56"/>
        <end position="83"/>
    </location>
</feature>
<keyword evidence="3 5" id="KW-1133">Transmembrane helix</keyword>
<dbReference type="HOGENOM" id="CLU_077059_0_0_1"/>
<keyword evidence="7 10" id="KW-0675">Receptor</keyword>
<dbReference type="InterPro" id="IPR017452">
    <property type="entry name" value="GPCR_Rhodpsn_7TM"/>
</dbReference>
<dbReference type="AGR" id="ZFIN:ZDB-GENE-070806-45"/>
<evidence type="ECO:0000256" key="1">
    <source>
        <dbReference type="ARBA" id="ARBA00004370"/>
    </source>
</evidence>
<name>Q2PRB2_DANRE</name>
<reference evidence="10" key="3">
    <citation type="journal article" date="2009" name="Genome Biol. Evol.">
        <title>On the origin and evolution of vertebrate olfactory receptor genes: comparative genome analysis among 23 chordate species.</title>
        <authorList>
            <person name="Niimura Y."/>
        </authorList>
    </citation>
    <scope>NUCLEOTIDE SEQUENCE</scope>
</reference>
<dbReference type="PaxDb" id="7955-ENSDARP00000065321"/>
<keyword evidence="2 5" id="KW-0812">Transmembrane</keyword>
<dbReference type="ZFIN" id="ZDB-GENE-070806-45">
    <property type="gene designation" value="or91a1"/>
</dbReference>
<reference evidence="10" key="4">
    <citation type="journal article" date="2011" name="BMC Evol. Biol.">
        <title>Family structure and phylogenetic analysis of odorant receptor genes in the large yellow croaker (Larimichthys crocea).</title>
        <authorList>
            <person name="Zhou Y."/>
            <person name="Yan X."/>
            <person name="Xu S."/>
            <person name="Zhu P."/>
            <person name="He X."/>
            <person name="Liu J."/>
        </authorList>
    </citation>
    <scope>NUCLEOTIDE SEQUENCE</scope>
</reference>
<reference evidence="8 9" key="6">
    <citation type="journal article" date="2013" name="Nature">
        <title>The zebrafish reference genome sequence and its relationship to the human genome.</title>
        <authorList>
            <consortium name="Genome Reference Consortium Zebrafish"/>
            <person name="Howe K."/>
            <person name="Clark M.D."/>
            <person name="Torroja C.F."/>
            <person name="Torrance J."/>
            <person name="Berthelot C."/>
            <person name="Muffato M."/>
            <person name="Collins J.E."/>
            <person name="Humphray S."/>
            <person name="McLaren K."/>
            <person name="Matthews L."/>
            <person name="McLaren S."/>
            <person name="Sealy I."/>
            <person name="Caccamo M."/>
            <person name="Churcher C."/>
            <person name="Scott C."/>
            <person name="Barrett J.C."/>
            <person name="Koch R."/>
            <person name="Rauch G.J."/>
            <person name="White S."/>
            <person name="Chow W."/>
            <person name="Kilian B."/>
            <person name="Quintais L.T."/>
            <person name="Guerra-Assuncao J.A."/>
            <person name="Zhou Y."/>
            <person name="Gu Y."/>
            <person name="Yen J."/>
            <person name="Vogel J.H."/>
            <person name="Eyre T."/>
            <person name="Redmond S."/>
            <person name="Banerjee R."/>
            <person name="Chi J."/>
            <person name="Fu B."/>
            <person name="Langley E."/>
            <person name="Maguire S.F."/>
            <person name="Laird G.K."/>
            <person name="Lloyd D."/>
            <person name="Kenyon E."/>
            <person name="Donaldson S."/>
            <person name="Sehra H."/>
            <person name="Almeida-King J."/>
            <person name="Loveland J."/>
            <person name="Trevanion S."/>
            <person name="Jones M."/>
            <person name="Quail M."/>
            <person name="Willey D."/>
            <person name="Hunt A."/>
            <person name="Burton J."/>
            <person name="Sims S."/>
            <person name="McLay K."/>
            <person name="Plumb B."/>
            <person name="Davis J."/>
            <person name="Clee C."/>
            <person name="Oliver K."/>
            <person name="Clark R."/>
            <person name="Riddle C."/>
            <person name="Elliot D."/>
            <person name="Eliott D."/>
            <person name="Threadgold G."/>
            <person name="Harden G."/>
            <person name="Ware D."/>
            <person name="Begum S."/>
            <person name="Mortimore B."/>
            <person name="Mortimer B."/>
            <person name="Kerry G."/>
            <person name="Heath P."/>
            <person name="Phillimore B."/>
            <person name="Tracey A."/>
            <person name="Corby N."/>
            <person name="Dunn M."/>
            <person name="Johnson C."/>
            <person name="Wood J."/>
            <person name="Clark S."/>
            <person name="Pelan S."/>
            <person name="Griffiths G."/>
            <person name="Smith M."/>
            <person name="Glithero R."/>
            <person name="Howden P."/>
            <person name="Barker N."/>
            <person name="Lloyd C."/>
            <person name="Stevens C."/>
            <person name="Harley J."/>
            <person name="Holt K."/>
            <person name="Panagiotidis G."/>
            <person name="Lovell J."/>
            <person name="Beasley H."/>
            <person name="Henderson C."/>
            <person name="Gordon D."/>
            <person name="Auger K."/>
            <person name="Wright D."/>
            <person name="Collins J."/>
            <person name="Raisen C."/>
            <person name="Dyer L."/>
            <person name="Leung K."/>
            <person name="Robertson L."/>
            <person name="Ambridge K."/>
            <person name="Leongamornlert D."/>
            <person name="McGuire S."/>
            <person name="Gilderthorp R."/>
            <person name="Griffiths C."/>
            <person name="Manthravadi D."/>
            <person name="Nichol S."/>
            <person name="Barker G."/>
            <person name="Whitehead S."/>
            <person name="Kay M."/>
            <person name="Brown J."/>
            <person name="Murnane C."/>
            <person name="Gray E."/>
            <person name="Humphries M."/>
            <person name="Sycamore N."/>
            <person name="Barker D."/>
            <person name="Saunders D."/>
            <person name="Wallis J."/>
            <person name="Babbage A."/>
            <person name="Hammond S."/>
            <person name="Mashreghi-Mohammadi M."/>
            <person name="Barr L."/>
            <person name="Martin S."/>
            <person name="Wray P."/>
            <person name="Ellington A."/>
            <person name="Matthews N."/>
            <person name="Ellwood M."/>
            <person name="Woodmansey R."/>
            <person name="Clark G."/>
            <person name="Cooper J."/>
            <person name="Cooper J."/>
            <person name="Tromans A."/>
            <person name="Grafham D."/>
            <person name="Skuce C."/>
            <person name="Pandian R."/>
            <person name="Andrews R."/>
            <person name="Harrison E."/>
            <person name="Kimberley A."/>
            <person name="Garnett J."/>
            <person name="Fosker N."/>
            <person name="Hall R."/>
            <person name="Garner P."/>
            <person name="Kelly D."/>
            <person name="Bird C."/>
            <person name="Palmer S."/>
            <person name="Gehring I."/>
            <person name="Berger A."/>
            <person name="Dooley C.M."/>
            <person name="Ersan-Urun Z."/>
            <person name="Eser C."/>
            <person name="Geiger H."/>
            <person name="Geisler M."/>
            <person name="Karotki L."/>
            <person name="Kirn A."/>
            <person name="Konantz J."/>
            <person name="Konantz M."/>
            <person name="Oberlander M."/>
            <person name="Rudolph-Geiger S."/>
            <person name="Teucke M."/>
            <person name="Lanz C."/>
            <person name="Raddatz G."/>
            <person name="Osoegawa K."/>
            <person name="Zhu B."/>
            <person name="Rapp A."/>
            <person name="Widaa S."/>
            <person name="Langford C."/>
            <person name="Yang F."/>
            <person name="Schuster S.C."/>
            <person name="Carter N.P."/>
            <person name="Harrow J."/>
            <person name="Ning Z."/>
            <person name="Herrero J."/>
            <person name="Searle S.M."/>
            <person name="Enright A."/>
            <person name="Geisler R."/>
            <person name="Plasterk R.H."/>
            <person name="Lee C."/>
            <person name="Westerfield M."/>
            <person name="de Jong P.J."/>
            <person name="Zon L.I."/>
            <person name="Postlethwait J.H."/>
            <person name="Nusslein-Volhard C."/>
            <person name="Hubbard T.J."/>
            <person name="Roest Crollius H."/>
            <person name="Rogers J."/>
            <person name="Stemple D.L."/>
        </authorList>
    </citation>
    <scope>NUCLEOTIDE SEQUENCE [LARGE SCALE GENOMIC DNA]</scope>
    <source>
        <strain evidence="8">Tuebingen</strain>
    </source>
</reference>
<feature type="domain" description="G-protein coupled receptors family 1 profile" evidence="6">
    <location>
        <begin position="35"/>
        <end position="283"/>
    </location>
</feature>
<evidence type="ECO:0000259" key="6">
    <source>
        <dbReference type="PROSITE" id="PS50262"/>
    </source>
</evidence>
<keyword evidence="9" id="KW-1185">Reference proteome</keyword>
<reference evidence="8" key="5">
    <citation type="submission" date="2012-02" db="UniProtKB">
        <authorList>
            <consortium name="Ensembl"/>
        </authorList>
    </citation>
    <scope>IDENTIFICATION</scope>
    <source>
        <strain evidence="8">Tuebingen</strain>
    </source>
</reference>
<dbReference type="CTD" id="100150515"/>
<comment type="subcellular location">
    <subcellularLocation>
        <location evidence="1">Membrane</location>
    </subcellularLocation>
</comment>
<accession>A0A8M1NI68</accession>
<dbReference type="FunFam" id="1.20.1070.10:FF:000096">
    <property type="entry name" value="Odorant receptor 131-2"/>
    <property type="match status" value="1"/>
</dbReference>
<accession>Q2PRB2</accession>
<dbReference type="AlphaFoldDB" id="Q2PRB2"/>
<feature type="transmembrane region" description="Helical" evidence="5">
    <location>
        <begin position="89"/>
        <end position="112"/>
    </location>
</feature>
<dbReference type="GeneID" id="100150515"/>
<reference evidence="10" key="8">
    <citation type="journal article" date="2020" name="BMC Evol. Biol.">
        <title>A unified nomenclature for vertebrate olfactory receptors.</title>
        <authorList>
            <person name="Olender T."/>
            <person name="Jones T.E.M."/>
            <person name="Bruford E."/>
            <person name="Lancet D."/>
        </authorList>
    </citation>
    <scope>NUCLEOTIDE SEQUENCE</scope>
</reference>
<dbReference type="CDD" id="cd00637">
    <property type="entry name" value="7tm_classA_rhodopsin-like"/>
    <property type="match status" value="1"/>
</dbReference>
<evidence type="ECO:0000256" key="2">
    <source>
        <dbReference type="ARBA" id="ARBA00022692"/>
    </source>
</evidence>
<dbReference type="InterPro" id="IPR052921">
    <property type="entry name" value="GPCR1_Superfamily_Member"/>
</dbReference>
<reference evidence="7 10" key="2">
    <citation type="journal article" date="2006" name="BMC Genomics">
        <title>The odorant receptor repertoire of teleost fish.</title>
        <authorList>
            <person name="Alioto T.S."/>
            <person name="Ngai J."/>
        </authorList>
    </citation>
    <scope>NUCLEOTIDE SEQUENCE</scope>
</reference>
<dbReference type="SMR" id="Q2PRB2"/>
<evidence type="ECO:0000256" key="3">
    <source>
        <dbReference type="ARBA" id="ARBA00022989"/>
    </source>
</evidence>
<dbReference type="GO" id="GO:0005549">
    <property type="term" value="F:odorant binding"/>
    <property type="evidence" value="ECO:0000318"/>
    <property type="project" value="GO_Central"/>
</dbReference>
<sequence length="321" mass="36540">MNSTSNSSLSNTFIMKSLKEKALLVQVLVGILLYVNGLMIFTFLKKETFRDTRYILFAQTLFVDSSFMIFADLTLLCSAYQLIIHNISCYVFCTVMSVLSICSPVTLVAMCLERYVAICLPLRHASISSPKNIINGLLIVWGVSSVIPLFVFIGSFAYTPPNAMNSYVVCSIEVMLQVKWLADTRATSQQLLFVIMLCIVGSTYIKIMIAARSASATNKKSTYKGLRTVILHGIQLILGMMQFITPYTEMSLWKIDVMLFLNVRYSNFILFWILPRSLSPLVYGLRDKKFYYALKYYAFCGVFVVSKHKVRDIKISRRKRC</sequence>
<keyword evidence="4 5" id="KW-0472">Membrane</keyword>
<dbReference type="RefSeq" id="NP_001122051.1">
    <property type="nucleotide sequence ID" value="NM_001128579.1"/>
</dbReference>
<feature type="transmembrane region" description="Helical" evidence="5">
    <location>
        <begin position="23"/>
        <end position="44"/>
    </location>
</feature>
<proteinExistence type="predicted"/>